<dbReference type="eggNOG" id="ENOG5030H1H">
    <property type="taxonomic scope" value="Bacteria"/>
</dbReference>
<dbReference type="GeneID" id="55475847"/>
<organism evidence="1 2">
    <name type="scientific">Clostridium saccharobutylicum DSM 13864</name>
    <dbReference type="NCBI Taxonomy" id="1345695"/>
    <lineage>
        <taxon>Bacteria</taxon>
        <taxon>Bacillati</taxon>
        <taxon>Bacillota</taxon>
        <taxon>Clostridia</taxon>
        <taxon>Eubacteriales</taxon>
        <taxon>Clostridiaceae</taxon>
        <taxon>Clostridium</taxon>
    </lineage>
</organism>
<dbReference type="PATRIC" id="fig|1345695.10.peg.4304"/>
<dbReference type="Proteomes" id="UP000017118">
    <property type="component" value="Chromosome"/>
</dbReference>
<dbReference type="OrthoDB" id="2058411at2"/>
<gene>
    <name evidence="1" type="ORF">CLSA_c35180</name>
</gene>
<evidence type="ECO:0000313" key="2">
    <source>
        <dbReference type="Proteomes" id="UP000017118"/>
    </source>
</evidence>
<dbReference type="HOGENOM" id="CLU_152432_0_0_9"/>
<reference evidence="1 2" key="1">
    <citation type="journal article" date="2013" name="Genome Announc.">
        <title>Complete Genome Sequence of the Solvent Producer Clostridium saccharobutylicum NCP262 (DSM 13864).</title>
        <authorList>
            <person name="Poehlein A."/>
            <person name="Hartwich K."/>
            <person name="Krabben P."/>
            <person name="Ehrenreich A."/>
            <person name="Liebl W."/>
            <person name="Durre P."/>
            <person name="Gottschalk G."/>
            <person name="Daniel R."/>
        </authorList>
    </citation>
    <scope>NUCLEOTIDE SEQUENCE [LARGE SCALE GENOMIC DNA]</scope>
    <source>
        <strain evidence="1">DSM 13864</strain>
    </source>
</reference>
<proteinExistence type="predicted"/>
<evidence type="ECO:0000313" key="1">
    <source>
        <dbReference type="EMBL" id="AGX44479.1"/>
    </source>
</evidence>
<dbReference type="AlphaFoldDB" id="U5MUN6"/>
<sequence>MNSFKLEEIYGDGYERWAKVTECSSNIENLVHFLEYDEYLENGNNTGKRRKGDIINGNIKIDLVTKYKLIDNAKSGFVQSIDNSSNITAIGKVKEIEDSDTLICSINNLGENIMVEFENDIDIKVGETLEISGSLELEIE</sequence>
<dbReference type="RefSeq" id="WP_022747762.1">
    <property type="nucleotide sequence ID" value="NC_022571.1"/>
</dbReference>
<dbReference type="KEGG" id="csb:CLSA_c35180"/>
<dbReference type="EMBL" id="CP006721">
    <property type="protein sequence ID" value="AGX44479.1"/>
    <property type="molecule type" value="Genomic_DNA"/>
</dbReference>
<protein>
    <submittedName>
        <fullName evidence="1">Uncharacterized protein</fullName>
    </submittedName>
</protein>
<name>U5MUN6_CLOSA</name>
<accession>U5MUN6</accession>
<keyword evidence="2" id="KW-1185">Reference proteome</keyword>